<feature type="compositionally biased region" description="Low complexity" evidence="1">
    <location>
        <begin position="212"/>
        <end position="225"/>
    </location>
</feature>
<feature type="compositionally biased region" description="Polar residues" evidence="1">
    <location>
        <begin position="200"/>
        <end position="211"/>
    </location>
</feature>
<name>A0AAE0IGC6_9PEZI</name>
<dbReference type="Proteomes" id="UP001286456">
    <property type="component" value="Unassembled WGS sequence"/>
</dbReference>
<gene>
    <name evidence="2" type="ORF">B0T19DRAFT_402625</name>
</gene>
<reference evidence="2" key="1">
    <citation type="journal article" date="2023" name="Mol. Phylogenet. Evol.">
        <title>Genome-scale phylogeny and comparative genomics of the fungal order Sordariales.</title>
        <authorList>
            <person name="Hensen N."/>
            <person name="Bonometti L."/>
            <person name="Westerberg I."/>
            <person name="Brannstrom I.O."/>
            <person name="Guillou S."/>
            <person name="Cros-Aarteil S."/>
            <person name="Calhoun S."/>
            <person name="Haridas S."/>
            <person name="Kuo A."/>
            <person name="Mondo S."/>
            <person name="Pangilinan J."/>
            <person name="Riley R."/>
            <person name="LaButti K."/>
            <person name="Andreopoulos B."/>
            <person name="Lipzen A."/>
            <person name="Chen C."/>
            <person name="Yan M."/>
            <person name="Daum C."/>
            <person name="Ng V."/>
            <person name="Clum A."/>
            <person name="Steindorff A."/>
            <person name="Ohm R.A."/>
            <person name="Martin F."/>
            <person name="Silar P."/>
            <person name="Natvig D.O."/>
            <person name="Lalanne C."/>
            <person name="Gautier V."/>
            <person name="Ament-Velasquez S.L."/>
            <person name="Kruys A."/>
            <person name="Hutchinson M.I."/>
            <person name="Powell A.J."/>
            <person name="Barry K."/>
            <person name="Miller A.N."/>
            <person name="Grigoriev I.V."/>
            <person name="Debuchy R."/>
            <person name="Gladieux P."/>
            <person name="Hiltunen Thoren M."/>
            <person name="Johannesson H."/>
        </authorList>
    </citation>
    <scope>NUCLEOTIDE SEQUENCE</scope>
    <source>
        <strain evidence="2">SMH4131-1</strain>
    </source>
</reference>
<accession>A0AAE0IGC6</accession>
<reference evidence="2" key="2">
    <citation type="submission" date="2023-06" db="EMBL/GenBank/DDBJ databases">
        <authorList>
            <consortium name="Lawrence Berkeley National Laboratory"/>
            <person name="Haridas S."/>
            <person name="Hensen N."/>
            <person name="Bonometti L."/>
            <person name="Westerberg I."/>
            <person name="Brannstrom I.O."/>
            <person name="Guillou S."/>
            <person name="Cros-Aarteil S."/>
            <person name="Calhoun S."/>
            <person name="Kuo A."/>
            <person name="Mondo S."/>
            <person name="Pangilinan J."/>
            <person name="Riley R."/>
            <person name="Labutti K."/>
            <person name="Andreopoulos B."/>
            <person name="Lipzen A."/>
            <person name="Chen C."/>
            <person name="Yanf M."/>
            <person name="Daum C."/>
            <person name="Ng V."/>
            <person name="Clum A."/>
            <person name="Steindorff A."/>
            <person name="Ohm R."/>
            <person name="Martin F."/>
            <person name="Silar P."/>
            <person name="Natvig D."/>
            <person name="Lalanne C."/>
            <person name="Gautier V."/>
            <person name="Ament-Velasquez S.L."/>
            <person name="Kruys A."/>
            <person name="Hutchinson M.I."/>
            <person name="Powell A.J."/>
            <person name="Barry K."/>
            <person name="Miller A.N."/>
            <person name="Grigoriev I.V."/>
            <person name="Debuchy R."/>
            <person name="Gladieux P."/>
            <person name="Thoren M.H."/>
            <person name="Johannesson H."/>
        </authorList>
    </citation>
    <scope>NUCLEOTIDE SEQUENCE</scope>
    <source>
        <strain evidence="2">SMH4131-1</strain>
    </source>
</reference>
<evidence type="ECO:0000313" key="2">
    <source>
        <dbReference type="EMBL" id="KAK3324390.1"/>
    </source>
</evidence>
<proteinExistence type="predicted"/>
<comment type="caution">
    <text evidence="2">The sequence shown here is derived from an EMBL/GenBank/DDBJ whole genome shotgun (WGS) entry which is preliminary data.</text>
</comment>
<feature type="compositionally biased region" description="Low complexity" evidence="1">
    <location>
        <begin position="316"/>
        <end position="333"/>
    </location>
</feature>
<organism evidence="2 3">
    <name type="scientific">Cercophora scortea</name>
    <dbReference type="NCBI Taxonomy" id="314031"/>
    <lineage>
        <taxon>Eukaryota</taxon>
        <taxon>Fungi</taxon>
        <taxon>Dikarya</taxon>
        <taxon>Ascomycota</taxon>
        <taxon>Pezizomycotina</taxon>
        <taxon>Sordariomycetes</taxon>
        <taxon>Sordariomycetidae</taxon>
        <taxon>Sordariales</taxon>
        <taxon>Lasiosphaeriaceae</taxon>
        <taxon>Cercophora</taxon>
    </lineage>
</organism>
<protein>
    <submittedName>
        <fullName evidence="2">Uncharacterized protein</fullName>
    </submittedName>
</protein>
<evidence type="ECO:0000256" key="1">
    <source>
        <dbReference type="SAM" id="MobiDB-lite"/>
    </source>
</evidence>
<feature type="compositionally biased region" description="Low complexity" evidence="1">
    <location>
        <begin position="164"/>
        <end position="187"/>
    </location>
</feature>
<dbReference type="AlphaFoldDB" id="A0AAE0IGC6"/>
<feature type="compositionally biased region" description="Polar residues" evidence="1">
    <location>
        <begin position="279"/>
        <end position="306"/>
    </location>
</feature>
<feature type="region of interest" description="Disordered" evidence="1">
    <location>
        <begin position="164"/>
        <end position="345"/>
    </location>
</feature>
<dbReference type="EMBL" id="JAUEPO010000004">
    <property type="protein sequence ID" value="KAK3324390.1"/>
    <property type="molecule type" value="Genomic_DNA"/>
</dbReference>
<feature type="compositionally biased region" description="Low complexity" evidence="1">
    <location>
        <begin position="245"/>
        <end position="264"/>
    </location>
</feature>
<keyword evidence="3" id="KW-1185">Reference proteome</keyword>
<sequence length="345" mass="37371">MCKQSWYRYACCVNNYHAFGPDDGLTIMLVIQLCPVAETSRSQSPDGPVTISRVLQARVRRAGEQYKRSYEDEKRRVLGQWKDRLEHLNTHVLTWGNVSEPRIHDLYIPGLDYEFHMRKYQNYLMIPVSDAIREYGRIELAMRFQRRVTELWAAPVNTANVGNLNGANGTNGAAQNGAPPNGPNVQNRGRPRIANAPNGGPTNTPTSNLQDSSSSRSSSMSSRSSGPHVRRPDAYAVRPLPTTGSSMNAISAPSSGSSSQDSSPVPRPQNRTGLLPNGQGANNPTATNSRNGNASTNGNGGPSQRPNGVGLRPNVQNGGPSRNGQNGGPPRNGQNGGYRDANQRC</sequence>
<evidence type="ECO:0000313" key="3">
    <source>
        <dbReference type="Proteomes" id="UP001286456"/>
    </source>
</evidence>